<dbReference type="FunFam" id="3.10.450.50:FF:000052">
    <property type="entry name" value="Nuclear transport factor 2 (NTF2) domain containing protein, putative"/>
    <property type="match status" value="1"/>
</dbReference>
<keyword evidence="1" id="KW-0694">RNA-binding</keyword>
<dbReference type="PANTHER" id="PTHR10693:SF87">
    <property type="entry name" value="RRM DOMAIN-CONTAINING PROTEIN"/>
    <property type="match status" value="1"/>
</dbReference>
<evidence type="ECO:0000256" key="1">
    <source>
        <dbReference type="ARBA" id="ARBA00022884"/>
    </source>
</evidence>
<feature type="region of interest" description="Disordered" evidence="2">
    <location>
        <begin position="361"/>
        <end position="388"/>
    </location>
</feature>
<dbReference type="EMBL" id="LR812638">
    <property type="protein sequence ID" value="CAC5429244.1"/>
    <property type="molecule type" value="Genomic_DNA"/>
</dbReference>
<feature type="compositionally biased region" description="Low complexity" evidence="2">
    <location>
        <begin position="252"/>
        <end position="261"/>
    </location>
</feature>
<dbReference type="PANTHER" id="PTHR10693">
    <property type="entry name" value="RAS GTPASE-ACTIVATING PROTEIN-BINDING PROTEIN"/>
    <property type="match status" value="1"/>
</dbReference>
<evidence type="ECO:0000313" key="4">
    <source>
        <dbReference type="EMBL" id="CAC5429244.1"/>
    </source>
</evidence>
<dbReference type="InterPro" id="IPR012677">
    <property type="entry name" value="Nucleotide-bd_a/b_plait_sf"/>
</dbReference>
<dbReference type="AlphaFoldDB" id="A0A6J8FAJ3"/>
<dbReference type="InterPro" id="IPR032710">
    <property type="entry name" value="NTF2-like_dom_sf"/>
</dbReference>
<dbReference type="Gene3D" id="3.10.450.50">
    <property type="match status" value="1"/>
</dbReference>
<organism evidence="4 5">
    <name type="scientific">Leishmania donovani</name>
    <dbReference type="NCBI Taxonomy" id="5661"/>
    <lineage>
        <taxon>Eukaryota</taxon>
        <taxon>Discoba</taxon>
        <taxon>Euglenozoa</taxon>
        <taxon>Kinetoplastea</taxon>
        <taxon>Metakinetoplastina</taxon>
        <taxon>Trypanosomatida</taxon>
        <taxon>Trypanosomatidae</taxon>
        <taxon>Leishmaniinae</taxon>
        <taxon>Leishmania</taxon>
    </lineage>
</organism>
<dbReference type="GO" id="GO:1990904">
    <property type="term" value="C:ribonucleoprotein complex"/>
    <property type="evidence" value="ECO:0007669"/>
    <property type="project" value="TreeGrafter"/>
</dbReference>
<proteinExistence type="predicted"/>
<dbReference type="GO" id="GO:0005829">
    <property type="term" value="C:cytosol"/>
    <property type="evidence" value="ECO:0007669"/>
    <property type="project" value="TreeGrafter"/>
</dbReference>
<evidence type="ECO:0000259" key="3">
    <source>
        <dbReference type="PROSITE" id="PS50177"/>
    </source>
</evidence>
<dbReference type="VEuPathDB" id="TriTrypDB:LdCL_180007900"/>
<accession>A0A6J8FAJ3</accession>
<dbReference type="InterPro" id="IPR039539">
    <property type="entry name" value="Ras_GTPase_bind_prot"/>
</dbReference>
<protein>
    <submittedName>
        <fullName evidence="4">Nuclear_transport_factor_2_(NTF2)_domain_containi ng_protein_putative/Pfam:PF02136</fullName>
    </submittedName>
</protein>
<dbReference type="InterPro" id="IPR002075">
    <property type="entry name" value="NTF2_dom"/>
</dbReference>
<dbReference type="InterPro" id="IPR018222">
    <property type="entry name" value="Nuclear_transport_factor_2_euk"/>
</dbReference>
<reference evidence="4" key="1">
    <citation type="submission" date="2020-06" db="EMBL/GenBank/DDBJ databases">
        <authorList>
            <person name="Camacho E."/>
            <person name="Gonzalez-de la Fuente S."/>
            <person name="Rastrojo A."/>
            <person name="Peiro-Pastor R."/>
            <person name="Solana JC."/>
            <person name="Tabera L."/>
            <person name="Gamarro F."/>
            <person name="Carrasco-Ramiro F."/>
            <person name="Requena JM."/>
            <person name="Aguado B."/>
        </authorList>
    </citation>
    <scope>NUCLEOTIDE SEQUENCE</scope>
</reference>
<dbReference type="PROSITE" id="PS50177">
    <property type="entry name" value="NTF2_DOMAIN"/>
    <property type="match status" value="1"/>
</dbReference>
<sequence>MRTSDALLQQIGATFAVHYHTTLVKAPETLAALYTPSAHVVHRFEKANGAAELSSLLTSLTAEGLTGVRLEDVMAVPTTSGAIKVTMKGQFVSADNTQSFTQEVELSELEKNTYGIKSDKLSYSAVGQTAWAAETPVLKAAAEPAVVPAAAAAAAAGETPAAGSAAPAKSADVCETAAPAPAADATANPPADQAAARAPAANKKPASFAEALRLNKASEGAPFSNTAVRVTDKVKGAGEKGTGKGAKKDKAASPSAASAKPKPTKKAHSTPDSVIYYDIILKELPASTTEEKVRAVVTPVAAVKLVNIVKSEKRRRSKEAASETITFAFVQLERPVDAAATYVKNVVAKLTEMNKEMRIEEVREKPASAGARRTREGAAALRKKEVKA</sequence>
<evidence type="ECO:0000256" key="2">
    <source>
        <dbReference type="SAM" id="MobiDB-lite"/>
    </source>
</evidence>
<dbReference type="Gene3D" id="3.30.70.330">
    <property type="match status" value="1"/>
</dbReference>
<dbReference type="VEuPathDB" id="TriTrypDB:LdBPK_180300.1"/>
<dbReference type="GO" id="GO:0003729">
    <property type="term" value="F:mRNA binding"/>
    <property type="evidence" value="ECO:0007669"/>
    <property type="project" value="TreeGrafter"/>
</dbReference>
<feature type="domain" description="NTF2" evidence="3">
    <location>
        <begin position="11"/>
        <end position="123"/>
    </location>
</feature>
<gene>
    <name evidence="4" type="ORF">LDHU3_18.0380</name>
</gene>
<feature type="compositionally biased region" description="Basic and acidic residues" evidence="2">
    <location>
        <begin position="232"/>
        <end position="251"/>
    </location>
</feature>
<dbReference type="SUPFAM" id="SSF54427">
    <property type="entry name" value="NTF2-like"/>
    <property type="match status" value="1"/>
</dbReference>
<name>A0A6J8FAJ3_LEIDO</name>
<feature type="region of interest" description="Disordered" evidence="2">
    <location>
        <begin position="180"/>
        <end position="202"/>
    </location>
</feature>
<dbReference type="VEuPathDB" id="TriTrypDB:LDHU3_18.0380"/>
<feature type="region of interest" description="Disordered" evidence="2">
    <location>
        <begin position="232"/>
        <end position="269"/>
    </location>
</feature>
<dbReference type="Proteomes" id="UP000601710">
    <property type="component" value="Chromosome 18"/>
</dbReference>
<evidence type="ECO:0000313" key="5">
    <source>
        <dbReference type="Proteomes" id="UP000601710"/>
    </source>
</evidence>
<dbReference type="Pfam" id="PF02136">
    <property type="entry name" value="NTF2"/>
    <property type="match status" value="1"/>
</dbReference>